<keyword evidence="2" id="KW-1185">Reference proteome</keyword>
<dbReference type="InterPro" id="IPR027417">
    <property type="entry name" value="P-loop_NTPase"/>
</dbReference>
<gene>
    <name evidence="1" type="ORF">SAMN05216227_101066</name>
</gene>
<dbReference type="Proteomes" id="UP000183002">
    <property type="component" value="Unassembled WGS sequence"/>
</dbReference>
<dbReference type="SUPFAM" id="SSF52540">
    <property type="entry name" value="P-loop containing nucleoside triphosphate hydrolases"/>
    <property type="match status" value="1"/>
</dbReference>
<dbReference type="GO" id="GO:0016301">
    <property type="term" value="F:kinase activity"/>
    <property type="evidence" value="ECO:0007669"/>
    <property type="project" value="UniProtKB-KW"/>
</dbReference>
<proteinExistence type="predicted"/>
<dbReference type="EMBL" id="FOCO01000010">
    <property type="protein sequence ID" value="SEN28040.1"/>
    <property type="molecule type" value="Genomic_DNA"/>
</dbReference>
<keyword evidence="1" id="KW-0808">Transferase</keyword>
<accession>A0A1H8F8V3</accession>
<dbReference type="Gene3D" id="3.40.50.300">
    <property type="entry name" value="P-loop containing nucleotide triphosphate hydrolases"/>
    <property type="match status" value="3"/>
</dbReference>
<evidence type="ECO:0000313" key="2">
    <source>
        <dbReference type="Proteomes" id="UP000183002"/>
    </source>
</evidence>
<keyword evidence="1" id="KW-0418">Kinase</keyword>
<reference evidence="1 2" key="1">
    <citation type="submission" date="2016-10" db="EMBL/GenBank/DDBJ databases">
        <authorList>
            <person name="de Groot N.N."/>
        </authorList>
    </citation>
    <scope>NUCLEOTIDE SEQUENCE [LARGE SCALE GENOMIC DNA]</scope>
    <source>
        <strain evidence="1 2">CGMCC 1.10836</strain>
    </source>
</reference>
<sequence length="198" mass="20781">MKAALDLIAARRGSGRLIVAIVGAPGSGKSTLAEGLAAQIAGAVVVPMDGFHLDNAVLMERGLLDRKGAPDTYDVAGFAALLGRLRVEQEVVIPLFDRTRDVAVAGAAVIGPDAEVLLVEGNYLLLEHGPWASLRPFWDVTIALDVPLAVLEARLVQRWRDHGLAADAAQARAMGNDIPNARLVIAGSVPADMVIQQG</sequence>
<protein>
    <submittedName>
        <fullName evidence="1">Fructokinase</fullName>
    </submittedName>
</protein>
<dbReference type="NCBIfam" id="NF006746">
    <property type="entry name" value="PRK09270.1-5"/>
    <property type="match status" value="1"/>
</dbReference>
<organism evidence="1 2">
    <name type="scientific">Pseudorhodobacter antarcticus</name>
    <dbReference type="NCBI Taxonomy" id="1077947"/>
    <lineage>
        <taxon>Bacteria</taxon>
        <taxon>Pseudomonadati</taxon>
        <taxon>Pseudomonadota</taxon>
        <taxon>Alphaproteobacteria</taxon>
        <taxon>Rhodobacterales</taxon>
        <taxon>Paracoccaceae</taxon>
        <taxon>Pseudorhodobacter</taxon>
    </lineage>
</organism>
<name>A0A1H8F8V3_9RHOB</name>
<evidence type="ECO:0000313" key="1">
    <source>
        <dbReference type="EMBL" id="SEN28040.1"/>
    </source>
</evidence>
<dbReference type="RefSeq" id="WP_050520492.1">
    <property type="nucleotide sequence ID" value="NZ_FOCO01000010.1"/>
</dbReference>
<dbReference type="STRING" id="1077947.SAMN05216227_101066"/>
<dbReference type="PANTHER" id="PTHR10285">
    <property type="entry name" value="URIDINE KINASE"/>
    <property type="match status" value="1"/>
</dbReference>
<dbReference type="AlphaFoldDB" id="A0A1H8F8V3"/>
<dbReference type="OrthoDB" id="1550976at2"/>